<sequence length="367" mass="39455">MAHAKGRADGILLVAIFGLVVFGLIMVGSASSVLAEQFRDDPFYFLKHQLLYGFLFGVVAFLIGFYTPYTKLRTVAVPAILMALVLLVLVFVPGLKVVSGGSARWIGVGPITVQPSEIAKLGFILYLAALLERKGSDIKDFKKSVVPFLVITGVISLLIILQPDIGTLFTITVIGATMVFSAGFRLRHLALIGLGGVAAFSILVSTAQYRLARLFVYLHPELDPQGIGYQINQALLAVGTGGLWGLGFGRSRQKYSYLPEPAGDTIFAIMSEELGFIRILILLLTFAVIVYRGYKIAEAAPDTFGRLLATGITSWILIQAFVNMASVLAITPLTGIPLPFISYGGSALITLLFASGVLLNISKHISK</sequence>
<dbReference type="NCBIfam" id="TIGR02614">
    <property type="entry name" value="ftsW"/>
    <property type="match status" value="1"/>
</dbReference>
<comment type="catalytic activity">
    <reaction evidence="20">
        <text>[GlcNAc-(1-&gt;4)-Mur2Ac(oyl-L-Ala-gamma-D-Glu-L-Lys-D-Ala-D-Ala)](n)-di-trans,octa-cis-undecaprenyl diphosphate + beta-D-GlcNAc-(1-&gt;4)-Mur2Ac(oyl-L-Ala-gamma-D-Glu-L-Lys-D-Ala-D-Ala)-di-trans,octa-cis-undecaprenyl diphosphate = [GlcNAc-(1-&gt;4)-Mur2Ac(oyl-L-Ala-gamma-D-Glu-L-Lys-D-Ala-D-Ala)](n+1)-di-trans,octa-cis-undecaprenyl diphosphate + di-trans,octa-cis-undecaprenyl diphosphate + H(+)</text>
        <dbReference type="Rhea" id="RHEA:23708"/>
        <dbReference type="Rhea" id="RHEA-COMP:9602"/>
        <dbReference type="Rhea" id="RHEA-COMP:9603"/>
        <dbReference type="ChEBI" id="CHEBI:15378"/>
        <dbReference type="ChEBI" id="CHEBI:58405"/>
        <dbReference type="ChEBI" id="CHEBI:60033"/>
        <dbReference type="ChEBI" id="CHEBI:78435"/>
        <dbReference type="EC" id="2.4.99.28"/>
    </reaction>
</comment>
<keyword evidence="7 21" id="KW-0812">Transmembrane</keyword>
<dbReference type="AlphaFoldDB" id="A0A1G1X9P8"/>
<organism evidence="22 23">
    <name type="scientific">Candidatus Andersenbacteria bacterium RIFCSPHIGHO2_12_FULL_45_11b</name>
    <dbReference type="NCBI Taxonomy" id="1797282"/>
    <lineage>
        <taxon>Bacteria</taxon>
        <taxon>Candidatus Anderseniibacteriota</taxon>
    </lineage>
</organism>
<feature type="transmembrane region" description="Helical" evidence="21">
    <location>
        <begin position="306"/>
        <end position="328"/>
    </location>
</feature>
<evidence type="ECO:0000256" key="10">
    <source>
        <dbReference type="ARBA" id="ARBA00022989"/>
    </source>
</evidence>
<keyword evidence="9" id="KW-0573">Peptidoglycan synthesis</keyword>
<dbReference type="GO" id="GO:0015648">
    <property type="term" value="F:lipid-linked peptidoglycan transporter activity"/>
    <property type="evidence" value="ECO:0007669"/>
    <property type="project" value="TreeGrafter"/>
</dbReference>
<evidence type="ECO:0000256" key="3">
    <source>
        <dbReference type="ARBA" id="ARBA00022475"/>
    </source>
</evidence>
<dbReference type="GO" id="GO:0009252">
    <property type="term" value="P:peptidoglycan biosynthetic process"/>
    <property type="evidence" value="ECO:0007669"/>
    <property type="project" value="UniProtKB-KW"/>
</dbReference>
<accession>A0A1G1X9P8</accession>
<keyword evidence="8" id="KW-0133">Cell shape</keyword>
<evidence type="ECO:0000256" key="15">
    <source>
        <dbReference type="ARBA" id="ARBA00033270"/>
    </source>
</evidence>
<keyword evidence="12" id="KW-0131">Cell cycle</keyword>
<evidence type="ECO:0000256" key="1">
    <source>
        <dbReference type="ARBA" id="ARBA00004651"/>
    </source>
</evidence>
<dbReference type="Proteomes" id="UP000177941">
    <property type="component" value="Unassembled WGS sequence"/>
</dbReference>
<dbReference type="GO" id="GO:0005886">
    <property type="term" value="C:plasma membrane"/>
    <property type="evidence" value="ECO:0007669"/>
    <property type="project" value="UniProtKB-SubCell"/>
</dbReference>
<dbReference type="GO" id="GO:0071555">
    <property type="term" value="P:cell wall organization"/>
    <property type="evidence" value="ECO:0007669"/>
    <property type="project" value="UniProtKB-KW"/>
</dbReference>
<comment type="subcellular location">
    <subcellularLocation>
        <location evidence="1">Cell membrane</location>
        <topology evidence="1">Multi-pass membrane protein</topology>
    </subcellularLocation>
</comment>
<evidence type="ECO:0000313" key="22">
    <source>
        <dbReference type="EMBL" id="OGY36601.1"/>
    </source>
</evidence>
<evidence type="ECO:0000256" key="16">
    <source>
        <dbReference type="ARBA" id="ARBA00038053"/>
    </source>
</evidence>
<feature type="transmembrane region" description="Helical" evidence="21">
    <location>
        <begin position="340"/>
        <end position="361"/>
    </location>
</feature>
<dbReference type="Pfam" id="PF01098">
    <property type="entry name" value="FTSW_RODA_SPOVE"/>
    <property type="match status" value="1"/>
</dbReference>
<feature type="transmembrane region" description="Helical" evidence="21">
    <location>
        <begin position="75"/>
        <end position="95"/>
    </location>
</feature>
<dbReference type="GO" id="GO:0032153">
    <property type="term" value="C:cell division site"/>
    <property type="evidence" value="ECO:0007669"/>
    <property type="project" value="TreeGrafter"/>
</dbReference>
<evidence type="ECO:0000313" key="23">
    <source>
        <dbReference type="Proteomes" id="UP000177941"/>
    </source>
</evidence>
<dbReference type="GO" id="GO:0008955">
    <property type="term" value="F:peptidoglycan glycosyltransferase activity"/>
    <property type="evidence" value="ECO:0007669"/>
    <property type="project" value="UniProtKB-EC"/>
</dbReference>
<feature type="transmembrane region" description="Helical" evidence="21">
    <location>
        <begin position="191"/>
        <end position="211"/>
    </location>
</feature>
<dbReference type="EC" id="2.4.99.28" evidence="19"/>
<feature type="transmembrane region" description="Helical" evidence="21">
    <location>
        <begin position="144"/>
        <end position="161"/>
    </location>
</feature>
<feature type="transmembrane region" description="Helical" evidence="21">
    <location>
        <begin position="12"/>
        <end position="30"/>
    </location>
</feature>
<evidence type="ECO:0000256" key="12">
    <source>
        <dbReference type="ARBA" id="ARBA00023306"/>
    </source>
</evidence>
<keyword evidence="4 22" id="KW-0132">Cell division</keyword>
<dbReference type="EMBL" id="MHHS01000032">
    <property type="protein sequence ID" value="OGY36601.1"/>
    <property type="molecule type" value="Genomic_DNA"/>
</dbReference>
<evidence type="ECO:0000256" key="18">
    <source>
        <dbReference type="ARBA" id="ARBA00041418"/>
    </source>
</evidence>
<evidence type="ECO:0000256" key="17">
    <source>
        <dbReference type="ARBA" id="ARBA00041185"/>
    </source>
</evidence>
<dbReference type="PANTHER" id="PTHR30474:SF2">
    <property type="entry name" value="PEPTIDOGLYCAN GLYCOSYLTRANSFERASE FTSW-RELATED"/>
    <property type="match status" value="1"/>
</dbReference>
<protein>
    <recommendedName>
        <fullName evidence="17">Probable peptidoglycan glycosyltransferase FtsW</fullName>
        <ecNumber evidence="19">2.4.99.28</ecNumber>
    </recommendedName>
    <alternativeName>
        <fullName evidence="18">Cell division protein FtsW</fullName>
    </alternativeName>
    <alternativeName>
        <fullName evidence="15">Cell wall polymerase</fullName>
    </alternativeName>
    <alternativeName>
        <fullName evidence="14">Peptidoglycan polymerase</fullName>
    </alternativeName>
</protein>
<dbReference type="GO" id="GO:0008360">
    <property type="term" value="P:regulation of cell shape"/>
    <property type="evidence" value="ECO:0007669"/>
    <property type="project" value="UniProtKB-KW"/>
</dbReference>
<dbReference type="PANTHER" id="PTHR30474">
    <property type="entry name" value="CELL CYCLE PROTEIN"/>
    <property type="match status" value="1"/>
</dbReference>
<gene>
    <name evidence="22" type="ORF">A3E36_03355</name>
</gene>
<comment type="pathway">
    <text evidence="2">Cell wall biogenesis; peptidoglycan biosynthesis.</text>
</comment>
<feature type="transmembrane region" description="Helical" evidence="21">
    <location>
        <begin position="275"/>
        <end position="294"/>
    </location>
</feature>
<name>A0A1G1X9P8_9BACT</name>
<evidence type="ECO:0000256" key="4">
    <source>
        <dbReference type="ARBA" id="ARBA00022618"/>
    </source>
</evidence>
<evidence type="ECO:0000256" key="11">
    <source>
        <dbReference type="ARBA" id="ARBA00023136"/>
    </source>
</evidence>
<keyword evidence="3" id="KW-1003">Cell membrane</keyword>
<reference evidence="22 23" key="1">
    <citation type="journal article" date="2016" name="Nat. Commun.">
        <title>Thousands of microbial genomes shed light on interconnected biogeochemical processes in an aquifer system.</title>
        <authorList>
            <person name="Anantharaman K."/>
            <person name="Brown C.T."/>
            <person name="Hug L.A."/>
            <person name="Sharon I."/>
            <person name="Castelle C.J."/>
            <person name="Probst A.J."/>
            <person name="Thomas B.C."/>
            <person name="Singh A."/>
            <person name="Wilkins M.J."/>
            <person name="Karaoz U."/>
            <person name="Brodie E.L."/>
            <person name="Williams K.H."/>
            <person name="Hubbard S.S."/>
            <person name="Banfield J.F."/>
        </authorList>
    </citation>
    <scope>NUCLEOTIDE SEQUENCE [LARGE SCALE GENOMIC DNA]</scope>
</reference>
<feature type="transmembrane region" description="Helical" evidence="21">
    <location>
        <begin position="167"/>
        <end position="184"/>
    </location>
</feature>
<keyword evidence="13" id="KW-0961">Cell wall biogenesis/degradation</keyword>
<evidence type="ECO:0000256" key="21">
    <source>
        <dbReference type="SAM" id="Phobius"/>
    </source>
</evidence>
<dbReference type="InterPro" id="IPR001182">
    <property type="entry name" value="FtsW/RodA"/>
</dbReference>
<comment type="similarity">
    <text evidence="16">Belongs to the SEDS family. FtsW subfamily.</text>
</comment>
<keyword evidence="10 21" id="KW-1133">Transmembrane helix</keyword>
<dbReference type="GO" id="GO:0051301">
    <property type="term" value="P:cell division"/>
    <property type="evidence" value="ECO:0007669"/>
    <property type="project" value="UniProtKB-KW"/>
</dbReference>
<evidence type="ECO:0000256" key="7">
    <source>
        <dbReference type="ARBA" id="ARBA00022692"/>
    </source>
</evidence>
<keyword evidence="6" id="KW-0808">Transferase</keyword>
<evidence type="ECO:0000256" key="20">
    <source>
        <dbReference type="ARBA" id="ARBA00049902"/>
    </source>
</evidence>
<evidence type="ECO:0000256" key="9">
    <source>
        <dbReference type="ARBA" id="ARBA00022984"/>
    </source>
</evidence>
<proteinExistence type="inferred from homology"/>
<evidence type="ECO:0000256" key="19">
    <source>
        <dbReference type="ARBA" id="ARBA00044770"/>
    </source>
</evidence>
<evidence type="ECO:0000256" key="5">
    <source>
        <dbReference type="ARBA" id="ARBA00022676"/>
    </source>
</evidence>
<evidence type="ECO:0000256" key="6">
    <source>
        <dbReference type="ARBA" id="ARBA00022679"/>
    </source>
</evidence>
<comment type="caution">
    <text evidence="22">The sequence shown here is derived from an EMBL/GenBank/DDBJ whole genome shotgun (WGS) entry which is preliminary data.</text>
</comment>
<feature type="transmembrane region" description="Helical" evidence="21">
    <location>
        <begin position="115"/>
        <end position="132"/>
    </location>
</feature>
<feature type="transmembrane region" description="Helical" evidence="21">
    <location>
        <begin position="50"/>
        <end position="68"/>
    </location>
</feature>
<evidence type="ECO:0000256" key="2">
    <source>
        <dbReference type="ARBA" id="ARBA00004752"/>
    </source>
</evidence>
<keyword evidence="11 21" id="KW-0472">Membrane</keyword>
<dbReference type="InterPro" id="IPR013437">
    <property type="entry name" value="FtsW"/>
</dbReference>
<keyword evidence="5" id="KW-0328">Glycosyltransferase</keyword>
<evidence type="ECO:0000256" key="8">
    <source>
        <dbReference type="ARBA" id="ARBA00022960"/>
    </source>
</evidence>
<evidence type="ECO:0000256" key="13">
    <source>
        <dbReference type="ARBA" id="ARBA00023316"/>
    </source>
</evidence>
<evidence type="ECO:0000256" key="14">
    <source>
        <dbReference type="ARBA" id="ARBA00032370"/>
    </source>
</evidence>